<comment type="subcellular location">
    <subcellularLocation>
        <location evidence="1">Mitochondrion inner membrane</location>
        <topology evidence="1">Multi-pass membrane protein</topology>
    </subcellularLocation>
</comment>
<keyword evidence="5" id="KW-0677">Repeat</keyword>
<keyword evidence="14" id="KW-1185">Reference proteome</keyword>
<dbReference type="Pfam" id="PF00153">
    <property type="entry name" value="Mito_carr"/>
    <property type="match status" value="3"/>
</dbReference>
<keyword evidence="7 12" id="KW-1133">Transmembrane helix</keyword>
<dbReference type="Proteomes" id="UP001212411">
    <property type="component" value="Chromosome 2"/>
</dbReference>
<evidence type="ECO:0000256" key="2">
    <source>
        <dbReference type="ARBA" id="ARBA00006375"/>
    </source>
</evidence>
<dbReference type="RefSeq" id="XP_056038740.1">
    <property type="nucleotide sequence ID" value="XM_056181566.1"/>
</dbReference>
<feature type="repeat" description="Solcar" evidence="10">
    <location>
        <begin position="203"/>
        <end position="290"/>
    </location>
</feature>
<protein>
    <submittedName>
        <fullName evidence="13">Mitochondrial carrier, glutamate/glycine</fullName>
    </submittedName>
</protein>
<keyword evidence="9 10" id="KW-0472">Membrane</keyword>
<evidence type="ECO:0000256" key="5">
    <source>
        <dbReference type="ARBA" id="ARBA00022737"/>
    </source>
</evidence>
<dbReference type="SUPFAM" id="SSF103506">
    <property type="entry name" value="Mitochondrial carrier"/>
    <property type="match status" value="1"/>
</dbReference>
<proteinExistence type="inferred from homology"/>
<organism evidence="13 14">
    <name type="scientific">Schizosaccharomyces osmophilus</name>
    <dbReference type="NCBI Taxonomy" id="2545709"/>
    <lineage>
        <taxon>Eukaryota</taxon>
        <taxon>Fungi</taxon>
        <taxon>Dikarya</taxon>
        <taxon>Ascomycota</taxon>
        <taxon>Taphrinomycotina</taxon>
        <taxon>Schizosaccharomycetes</taxon>
        <taxon>Schizosaccharomycetales</taxon>
        <taxon>Schizosaccharomycetaceae</taxon>
        <taxon>Schizosaccharomyces</taxon>
    </lineage>
</organism>
<evidence type="ECO:0000256" key="6">
    <source>
        <dbReference type="ARBA" id="ARBA00022792"/>
    </source>
</evidence>
<feature type="repeat" description="Solcar" evidence="10">
    <location>
        <begin position="102"/>
        <end position="189"/>
    </location>
</feature>
<feature type="transmembrane region" description="Helical" evidence="12">
    <location>
        <begin position="65"/>
        <end position="87"/>
    </location>
</feature>
<name>A0AAE9WDL7_9SCHI</name>
<dbReference type="AlphaFoldDB" id="A0AAE9WDL7"/>
<evidence type="ECO:0000256" key="4">
    <source>
        <dbReference type="ARBA" id="ARBA00022692"/>
    </source>
</evidence>
<dbReference type="InterPro" id="IPR002067">
    <property type="entry name" value="MCP"/>
</dbReference>
<evidence type="ECO:0000256" key="3">
    <source>
        <dbReference type="ARBA" id="ARBA00022448"/>
    </source>
</evidence>
<sequence length="294" mass="32286">MTEGAFSQSAKDFFAGASGGVAQVLVGQPFDCVKVRLQSQSISSPLYNNALDCVKKISKNEGIGALYKGSVTPLLGIGFCVSVQFATYEYIKRFFGRNGNHMSVPQYYIAGAISGLASSFLVGPVEHIRIRLQIQTDANKLYSGPLDCIKKISSQYGMKGIMKGFNPTALREAHGSGVYFLTYETLIKSSMEKHQLKDRSKIPGWKLCVFGAACGYSMWIFAYPFDIVKSKIQTDGFLSKAIYKSAWQCAKGIYSTSGMMGFYRGFIPVLIRAAPVNGATFYVYETVSQSVRHL</sequence>
<keyword evidence="6" id="KW-0999">Mitochondrion inner membrane</keyword>
<dbReference type="InterPro" id="IPR023395">
    <property type="entry name" value="MCP_dom_sf"/>
</dbReference>
<dbReference type="PRINTS" id="PR00926">
    <property type="entry name" value="MITOCARRIER"/>
</dbReference>
<comment type="similarity">
    <text evidence="2 11">Belongs to the mitochondrial carrier (TC 2.A.29) family.</text>
</comment>
<evidence type="ECO:0000256" key="1">
    <source>
        <dbReference type="ARBA" id="ARBA00004448"/>
    </source>
</evidence>
<keyword evidence="3 11" id="KW-0813">Transport</keyword>
<feature type="transmembrane region" description="Helical" evidence="12">
    <location>
        <begin position="207"/>
        <end position="225"/>
    </location>
</feature>
<dbReference type="InterPro" id="IPR050567">
    <property type="entry name" value="Mitochondrial_Carrier"/>
</dbReference>
<gene>
    <name evidence="13" type="primary">ymc1</name>
    <name evidence="13" type="ORF">SOMG_02775</name>
</gene>
<evidence type="ECO:0000256" key="12">
    <source>
        <dbReference type="SAM" id="Phobius"/>
    </source>
</evidence>
<evidence type="ECO:0000256" key="11">
    <source>
        <dbReference type="RuleBase" id="RU000488"/>
    </source>
</evidence>
<dbReference type="PANTHER" id="PTHR45624">
    <property type="entry name" value="MITOCHONDRIAL BASIC AMINO ACIDS TRANSPORTER-RELATED"/>
    <property type="match status" value="1"/>
</dbReference>
<keyword evidence="8" id="KW-0496">Mitochondrion</keyword>
<dbReference type="KEGG" id="som:SOMG_02775"/>
<evidence type="ECO:0000256" key="10">
    <source>
        <dbReference type="PROSITE-ProRule" id="PRU00282"/>
    </source>
</evidence>
<accession>A0AAE9WDL7</accession>
<dbReference type="GeneID" id="80876255"/>
<evidence type="ECO:0000256" key="9">
    <source>
        <dbReference type="ARBA" id="ARBA00023136"/>
    </source>
</evidence>
<dbReference type="InterPro" id="IPR018108">
    <property type="entry name" value="MCP_transmembrane"/>
</dbReference>
<dbReference type="GO" id="GO:1990575">
    <property type="term" value="P:mitochondrial L-ornithine transmembrane transport"/>
    <property type="evidence" value="ECO:0007669"/>
    <property type="project" value="TreeGrafter"/>
</dbReference>
<dbReference type="PROSITE" id="PS50920">
    <property type="entry name" value="SOLCAR"/>
    <property type="match status" value="3"/>
</dbReference>
<dbReference type="PANTHER" id="PTHR45624:SF12">
    <property type="entry name" value="MITOCHONDRIAL ORNITHINE TRANSPORTER 1"/>
    <property type="match status" value="1"/>
</dbReference>
<feature type="transmembrane region" description="Helical" evidence="12">
    <location>
        <begin position="107"/>
        <end position="125"/>
    </location>
</feature>
<evidence type="ECO:0000313" key="13">
    <source>
        <dbReference type="EMBL" id="WBW74497.1"/>
    </source>
</evidence>
<keyword evidence="4 10" id="KW-0812">Transmembrane</keyword>
<dbReference type="GO" id="GO:0005743">
    <property type="term" value="C:mitochondrial inner membrane"/>
    <property type="evidence" value="ECO:0007669"/>
    <property type="project" value="UniProtKB-SubCell"/>
</dbReference>
<feature type="repeat" description="Solcar" evidence="10">
    <location>
        <begin position="7"/>
        <end position="94"/>
    </location>
</feature>
<reference evidence="13 14" key="1">
    <citation type="journal article" date="2023" name="G3 (Bethesda)">
        <title>A high-quality reference genome for the fission yeast Schizosaccharomyces osmophilus.</title>
        <authorList>
            <person name="Jia G.S."/>
            <person name="Zhang W.C."/>
            <person name="Liang Y."/>
            <person name="Liu X.H."/>
            <person name="Rhind N."/>
            <person name="Pidoux A."/>
            <person name="Brysch-Herzberg M."/>
            <person name="Du L.L."/>
        </authorList>
    </citation>
    <scope>NUCLEOTIDE SEQUENCE [LARGE SCALE GENOMIC DNA]</scope>
    <source>
        <strain evidence="13 14">CBS 15793</strain>
    </source>
</reference>
<evidence type="ECO:0000256" key="7">
    <source>
        <dbReference type="ARBA" id="ARBA00022989"/>
    </source>
</evidence>
<evidence type="ECO:0000256" key="8">
    <source>
        <dbReference type="ARBA" id="ARBA00023128"/>
    </source>
</evidence>
<dbReference type="Gene3D" id="1.50.40.10">
    <property type="entry name" value="Mitochondrial carrier domain"/>
    <property type="match status" value="1"/>
</dbReference>
<dbReference type="GO" id="GO:0000064">
    <property type="term" value="F:L-ornithine transmembrane transporter activity"/>
    <property type="evidence" value="ECO:0007669"/>
    <property type="project" value="TreeGrafter"/>
</dbReference>
<evidence type="ECO:0000313" key="14">
    <source>
        <dbReference type="Proteomes" id="UP001212411"/>
    </source>
</evidence>
<dbReference type="EMBL" id="CP115612">
    <property type="protein sequence ID" value="WBW74497.1"/>
    <property type="molecule type" value="Genomic_DNA"/>
</dbReference>